<reference evidence="1" key="1">
    <citation type="submission" date="2024-03" db="EMBL/GenBank/DDBJ databases">
        <title>Novel Streptomyces species of biotechnological and ecological value are a feature of Machair soil.</title>
        <authorList>
            <person name="Prole J.R."/>
            <person name="Goodfellow M."/>
            <person name="Allenby N."/>
            <person name="Ward A.C."/>
        </authorList>
    </citation>
    <scope>NUCLEOTIDE SEQUENCE</scope>
    <source>
        <strain evidence="1">MS1.AVA.4</strain>
    </source>
</reference>
<sequence length="245" mass="26422">MTDDDFWDCPPEQGIAQRGEFRLTLVERPFPGGDDALPAHDPVRAREFAGAFGTIDAVVGEVERIEATERPPFATRADLDLVGVGCWGTVTEINDPALVFTGGTFPLAVQAQALAERFPGAVVIGSATIDHNMTYGTHVIHHPDGARLFAAGWSGEGDWDREGTPQDVVDAFGIAPDALERQGVDLDAAPGAFAWEGLVRLALQRVAPLFRKGRELSVFRVRHTEEATGDLEETWIGGPDGFGEF</sequence>
<organism evidence="1 2">
    <name type="scientific">Streptomyces pratisoli</name>
    <dbReference type="NCBI Taxonomy" id="3139917"/>
    <lineage>
        <taxon>Bacteria</taxon>
        <taxon>Bacillati</taxon>
        <taxon>Actinomycetota</taxon>
        <taxon>Actinomycetes</taxon>
        <taxon>Kitasatosporales</taxon>
        <taxon>Streptomycetaceae</taxon>
        <taxon>Streptomyces</taxon>
    </lineage>
</organism>
<proteinExistence type="predicted"/>
<accession>A0ACC6QQU5</accession>
<name>A0ACC6QQU5_9ACTN</name>
<dbReference type="Proteomes" id="UP001375539">
    <property type="component" value="Unassembled WGS sequence"/>
</dbReference>
<evidence type="ECO:0000313" key="2">
    <source>
        <dbReference type="Proteomes" id="UP001375539"/>
    </source>
</evidence>
<gene>
    <name evidence="1" type="ORF">WKI58_30190</name>
</gene>
<evidence type="ECO:0000313" key="1">
    <source>
        <dbReference type="EMBL" id="MEJ8660739.1"/>
    </source>
</evidence>
<comment type="caution">
    <text evidence="1">The sequence shown here is derived from an EMBL/GenBank/DDBJ whole genome shotgun (WGS) entry which is preliminary data.</text>
</comment>
<protein>
    <submittedName>
        <fullName evidence="1">DUF6333 family protein</fullName>
    </submittedName>
</protein>
<keyword evidence="2" id="KW-1185">Reference proteome</keyword>
<dbReference type="EMBL" id="JBBKAI010000002">
    <property type="protein sequence ID" value="MEJ8660739.1"/>
    <property type="molecule type" value="Genomic_DNA"/>
</dbReference>